<organism evidence="2 3">
    <name type="scientific">Schaalia naturae</name>
    <dbReference type="NCBI Taxonomy" id="635203"/>
    <lineage>
        <taxon>Bacteria</taxon>
        <taxon>Bacillati</taxon>
        <taxon>Actinomycetota</taxon>
        <taxon>Actinomycetes</taxon>
        <taxon>Actinomycetales</taxon>
        <taxon>Actinomycetaceae</taxon>
        <taxon>Schaalia</taxon>
    </lineage>
</organism>
<name>A0ABW2SQD8_9ACTO</name>
<evidence type="ECO:0000313" key="2">
    <source>
        <dbReference type="EMBL" id="MFC7581696.1"/>
    </source>
</evidence>
<keyword evidence="3" id="KW-1185">Reference proteome</keyword>
<sequence>MKDPILAVGDGALGFWRALPESQHPSAKKTLADIWDAEDKDHARAAGVAMAFKLTQGAQSYWRRITAPELISLVRTDVEFKKGTLLKGSDQNTHDAAHPVDLEPGDQQRAA</sequence>
<evidence type="ECO:0000313" key="3">
    <source>
        <dbReference type="Proteomes" id="UP001596527"/>
    </source>
</evidence>
<gene>
    <name evidence="2" type="ORF">ACFQWG_10870</name>
</gene>
<reference evidence="3" key="1">
    <citation type="journal article" date="2019" name="Int. J. Syst. Evol. Microbiol.">
        <title>The Global Catalogue of Microorganisms (GCM) 10K type strain sequencing project: providing services to taxonomists for standard genome sequencing and annotation.</title>
        <authorList>
            <consortium name="The Broad Institute Genomics Platform"/>
            <consortium name="The Broad Institute Genome Sequencing Center for Infectious Disease"/>
            <person name="Wu L."/>
            <person name="Ma J."/>
        </authorList>
    </citation>
    <scope>NUCLEOTIDE SEQUENCE [LARGE SCALE GENOMIC DNA]</scope>
    <source>
        <strain evidence="3">CCUG 56698</strain>
    </source>
</reference>
<evidence type="ECO:0000256" key="1">
    <source>
        <dbReference type="SAM" id="MobiDB-lite"/>
    </source>
</evidence>
<feature type="region of interest" description="Disordered" evidence="1">
    <location>
        <begin position="85"/>
        <end position="111"/>
    </location>
</feature>
<protein>
    <submittedName>
        <fullName evidence="2">Uncharacterized protein</fullName>
    </submittedName>
</protein>
<accession>A0ABW2SQD8</accession>
<dbReference type="Proteomes" id="UP001596527">
    <property type="component" value="Unassembled WGS sequence"/>
</dbReference>
<comment type="caution">
    <text evidence="2">The sequence shown here is derived from an EMBL/GenBank/DDBJ whole genome shotgun (WGS) entry which is preliminary data.</text>
</comment>
<proteinExistence type="predicted"/>
<dbReference type="RefSeq" id="WP_380975213.1">
    <property type="nucleotide sequence ID" value="NZ_JBHTEF010000001.1"/>
</dbReference>
<dbReference type="EMBL" id="JBHTEF010000001">
    <property type="protein sequence ID" value="MFC7581696.1"/>
    <property type="molecule type" value="Genomic_DNA"/>
</dbReference>
<feature type="compositionally biased region" description="Basic and acidic residues" evidence="1">
    <location>
        <begin position="92"/>
        <end position="101"/>
    </location>
</feature>